<accession>I0B482</accession>
<dbReference type="EMBL" id="JN695837">
    <property type="protein sequence ID" value="AFH56392.1"/>
    <property type="molecule type" value="mRNA"/>
</dbReference>
<proteinExistence type="evidence at transcript level"/>
<name>I0B482_ANAPH</name>
<protein>
    <submittedName>
        <fullName evidence="1">p44 major outer membrane protein</fullName>
    </submittedName>
</protein>
<evidence type="ECO:0000313" key="1">
    <source>
        <dbReference type="EMBL" id="AFH56392.1"/>
    </source>
</evidence>
<sequence>AKELAYDVLLGRQGDLAKALAKVPGKDIVAFAQALKASDKEIDKKICGKSKSSQEGYALTNGGYSKNVCNQDGTAGWNEKNGFGNFAVGSITPAGKNWPNQDDSTKTSNSDLVAKDIIDNLDKEQKQTVAGHLATSVEGGEVVEIRSVSSTSVMV</sequence>
<reference evidence="1" key="1">
    <citation type="journal article" date="2012" name="Jpn. J. Infect. Dis.">
        <title>Detection and characterization of p44/msp2 transcript variants of Anaplasma phagocytophilum from naturally infected ticks and wild deer in Japan.</title>
        <authorList>
            <person name="Gaowa H."/>
            <person name="Wuritu B."/>
            <person name="Wu D."/>
            <person name="Yoshikawa Y."/>
            <person name="Ohashi N."/>
            <person name="Kawamori F."/>
            <person name="Sugiyama K."/>
            <person name="Ohtake M."/>
            <person name="Ohashi M."/>
            <person name="Yamamoto S."/>
            <person name="Kitano T."/>
            <person name="Takada N."/>
            <person name="Kawabata H."/>
        </authorList>
    </citation>
    <scope>NUCLEOTIDE SEQUENCE</scope>
</reference>
<organism evidence="1">
    <name type="scientific">Anaplasma phagocytophilum</name>
    <name type="common">Ehrlichia phagocytophila</name>
    <dbReference type="NCBI Taxonomy" id="948"/>
    <lineage>
        <taxon>Bacteria</taxon>
        <taxon>Pseudomonadati</taxon>
        <taxon>Pseudomonadota</taxon>
        <taxon>Alphaproteobacteria</taxon>
        <taxon>Rickettsiales</taxon>
        <taxon>Anaplasmataceae</taxon>
        <taxon>Anaplasma</taxon>
        <taxon>phagocytophilum group</taxon>
    </lineage>
</organism>
<feature type="non-terminal residue" evidence="1">
    <location>
        <position position="155"/>
    </location>
</feature>
<dbReference type="AlphaFoldDB" id="I0B482"/>
<feature type="non-terminal residue" evidence="1">
    <location>
        <position position="1"/>
    </location>
</feature>